<name>A0AA39Q5L0_9AGAR</name>
<dbReference type="InterPro" id="IPR041457">
    <property type="entry name" value="CxC2_KDZ-assoc"/>
</dbReference>
<evidence type="ECO:0000313" key="3">
    <source>
        <dbReference type="Proteomes" id="UP001175228"/>
    </source>
</evidence>
<accession>A0AA39Q5L0</accession>
<comment type="caution">
    <text evidence="2">The sequence shown here is derived from an EMBL/GenBank/DDBJ whole genome shotgun (WGS) entry which is preliminary data.</text>
</comment>
<dbReference type="AlphaFoldDB" id="A0AA39Q5L0"/>
<dbReference type="Proteomes" id="UP001175228">
    <property type="component" value="Unassembled WGS sequence"/>
</dbReference>
<dbReference type="EMBL" id="JAUEPU010000015">
    <property type="protein sequence ID" value="KAK0496441.1"/>
    <property type="molecule type" value="Genomic_DNA"/>
</dbReference>
<organism evidence="2 3">
    <name type="scientific">Armillaria luteobubalina</name>
    <dbReference type="NCBI Taxonomy" id="153913"/>
    <lineage>
        <taxon>Eukaryota</taxon>
        <taxon>Fungi</taxon>
        <taxon>Dikarya</taxon>
        <taxon>Basidiomycota</taxon>
        <taxon>Agaricomycotina</taxon>
        <taxon>Agaricomycetes</taxon>
        <taxon>Agaricomycetidae</taxon>
        <taxon>Agaricales</taxon>
        <taxon>Marasmiineae</taxon>
        <taxon>Physalacriaceae</taxon>
        <taxon>Armillaria</taxon>
    </lineage>
</organism>
<dbReference type="Pfam" id="PF18803">
    <property type="entry name" value="CxC2"/>
    <property type="match status" value="1"/>
</dbReference>
<protein>
    <recommendedName>
        <fullName evidence="1">CxC2-like cysteine cluster KDZ transposase-associated domain-containing protein</fullName>
    </recommendedName>
</protein>
<feature type="domain" description="CxC2-like cysteine cluster KDZ transposase-associated" evidence="1">
    <location>
        <begin position="87"/>
        <end position="134"/>
    </location>
</feature>
<evidence type="ECO:0000313" key="2">
    <source>
        <dbReference type="EMBL" id="KAK0496441.1"/>
    </source>
</evidence>
<reference evidence="2" key="1">
    <citation type="submission" date="2023-06" db="EMBL/GenBank/DDBJ databases">
        <authorList>
            <consortium name="Lawrence Berkeley National Laboratory"/>
            <person name="Ahrendt S."/>
            <person name="Sahu N."/>
            <person name="Indic B."/>
            <person name="Wong-Bajracharya J."/>
            <person name="Merenyi Z."/>
            <person name="Ke H.-M."/>
            <person name="Monk M."/>
            <person name="Kocsube S."/>
            <person name="Drula E."/>
            <person name="Lipzen A."/>
            <person name="Balint B."/>
            <person name="Henrissat B."/>
            <person name="Andreopoulos B."/>
            <person name="Martin F.M."/>
            <person name="Harder C.B."/>
            <person name="Rigling D."/>
            <person name="Ford K.L."/>
            <person name="Foster G.D."/>
            <person name="Pangilinan J."/>
            <person name="Papanicolaou A."/>
            <person name="Barry K."/>
            <person name="LaButti K."/>
            <person name="Viragh M."/>
            <person name="Koriabine M."/>
            <person name="Yan M."/>
            <person name="Riley R."/>
            <person name="Champramary S."/>
            <person name="Plett K.L."/>
            <person name="Tsai I.J."/>
            <person name="Slot J."/>
            <person name="Sipos G."/>
            <person name="Plett J."/>
            <person name="Nagy L.G."/>
            <person name="Grigoriev I.V."/>
        </authorList>
    </citation>
    <scope>NUCLEOTIDE SEQUENCE</scope>
    <source>
        <strain evidence="2">HWK02</strain>
    </source>
</reference>
<feature type="non-terminal residue" evidence="2">
    <location>
        <position position="136"/>
    </location>
</feature>
<gene>
    <name evidence="2" type="ORF">EDD18DRAFT_1074138</name>
</gene>
<proteinExistence type="predicted"/>
<sequence>PLTTFSSCVDEYVVEILRREGCGDAISQTCCSALGCEDTDFHFCYGRLFCQICIISLHEACLTHVIQVSTPLFLDRTWFLIYFAVPLHELGMWYQVGHLAGEVCLHPWPAFGNHFTIIDTNGVHDIALDFCSCMWK</sequence>
<evidence type="ECO:0000259" key="1">
    <source>
        <dbReference type="Pfam" id="PF18803"/>
    </source>
</evidence>
<keyword evidence="3" id="KW-1185">Reference proteome</keyword>